<comment type="caution">
    <text evidence="4">The sequence shown here is derived from an EMBL/GenBank/DDBJ whole genome shotgun (WGS) entry which is preliminary data.</text>
</comment>
<dbReference type="GO" id="GO:0005777">
    <property type="term" value="C:peroxisome"/>
    <property type="evidence" value="ECO:0007669"/>
    <property type="project" value="InterPro"/>
</dbReference>
<dbReference type="GO" id="GO:0033540">
    <property type="term" value="P:fatty acid beta-oxidation using acyl-CoA oxidase"/>
    <property type="evidence" value="ECO:0007669"/>
    <property type="project" value="TreeGrafter"/>
</dbReference>
<dbReference type="GO" id="GO:0055088">
    <property type="term" value="P:lipid homeostasis"/>
    <property type="evidence" value="ECO:0007669"/>
    <property type="project" value="TreeGrafter"/>
</dbReference>
<feature type="non-terminal residue" evidence="4">
    <location>
        <position position="1"/>
    </location>
</feature>
<dbReference type="PANTHER" id="PTHR10909:SF250">
    <property type="entry name" value="PEROXISOMAL ACYL-COENZYME A OXIDASE 1"/>
    <property type="match status" value="1"/>
</dbReference>
<evidence type="ECO:0000256" key="2">
    <source>
        <dbReference type="ARBA" id="ARBA00023002"/>
    </source>
</evidence>
<keyword evidence="5" id="KW-1185">Reference proteome</keyword>
<comment type="similarity">
    <text evidence="1">Belongs to the acyl-CoA oxidase family.</text>
</comment>
<dbReference type="InterPro" id="IPR012258">
    <property type="entry name" value="Acyl-CoA_oxidase"/>
</dbReference>
<sequence>PVLNKLATLLFLYVVEQHSADFLRLPAPAAFTPAHVVEVEDALARLIEDVRDQAVPLVDALGVSDFRLNSALGRSDGKVYENYLEWAMEDPLNRDGSGPAIRQDWFNKFYKPVLHGTAADDSSQQQRASKQNPRL</sequence>
<dbReference type="EMBL" id="JANBQF010000527">
    <property type="protein sequence ID" value="KAJ2000471.1"/>
    <property type="molecule type" value="Genomic_DNA"/>
</dbReference>
<proteinExistence type="inferred from homology"/>
<dbReference type="EC" id="1.3.3.6" evidence="4"/>
<evidence type="ECO:0000259" key="3">
    <source>
        <dbReference type="Pfam" id="PF01756"/>
    </source>
</evidence>
<dbReference type="InterPro" id="IPR036250">
    <property type="entry name" value="AcylCo_DH-like_C"/>
</dbReference>
<dbReference type="SUPFAM" id="SSF47203">
    <property type="entry name" value="Acyl-CoA dehydrogenase C-terminal domain-like"/>
    <property type="match status" value="1"/>
</dbReference>
<reference evidence="4" key="1">
    <citation type="submission" date="2022-07" db="EMBL/GenBank/DDBJ databases">
        <title>Phylogenomic reconstructions and comparative analyses of Kickxellomycotina fungi.</title>
        <authorList>
            <person name="Reynolds N.K."/>
            <person name="Stajich J.E."/>
            <person name="Barry K."/>
            <person name="Grigoriev I.V."/>
            <person name="Crous P."/>
            <person name="Smith M.E."/>
        </authorList>
    </citation>
    <scope>NUCLEOTIDE SEQUENCE</scope>
    <source>
        <strain evidence="4">IMI 214461</strain>
    </source>
</reference>
<dbReference type="GO" id="GO:0005504">
    <property type="term" value="F:fatty acid binding"/>
    <property type="evidence" value="ECO:0007669"/>
    <property type="project" value="TreeGrafter"/>
</dbReference>
<dbReference type="InterPro" id="IPR002655">
    <property type="entry name" value="Acyl-CoA_oxidase_C"/>
</dbReference>
<dbReference type="AlphaFoldDB" id="A0A9W8BFV6"/>
<gene>
    <name evidence="4" type="primary">POX1_2</name>
    <name evidence="4" type="ORF">H4R26_004607</name>
</gene>
<feature type="domain" description="Acyl-CoA oxidase C-terminal" evidence="3">
    <location>
        <begin position="1"/>
        <end position="114"/>
    </location>
</feature>
<keyword evidence="2 4" id="KW-0560">Oxidoreductase</keyword>
<dbReference type="Gene3D" id="1.20.140.10">
    <property type="entry name" value="Butyryl-CoA Dehydrogenase, subunit A, domain 3"/>
    <property type="match status" value="1"/>
</dbReference>
<accession>A0A9W8BFV6</accession>
<protein>
    <submittedName>
        <fullName evidence="4">Fatty-acyl coenzyme A oxidase</fullName>
        <ecNumber evidence="4">1.3.3.6</ecNumber>
    </submittedName>
</protein>
<dbReference type="GO" id="GO:0071949">
    <property type="term" value="F:FAD binding"/>
    <property type="evidence" value="ECO:0007669"/>
    <property type="project" value="InterPro"/>
</dbReference>
<dbReference type="OrthoDB" id="538336at2759"/>
<name>A0A9W8BFV6_9FUNG</name>
<organism evidence="4 5">
    <name type="scientific">Coemansia thaxteri</name>
    <dbReference type="NCBI Taxonomy" id="2663907"/>
    <lineage>
        <taxon>Eukaryota</taxon>
        <taxon>Fungi</taxon>
        <taxon>Fungi incertae sedis</taxon>
        <taxon>Zoopagomycota</taxon>
        <taxon>Kickxellomycotina</taxon>
        <taxon>Kickxellomycetes</taxon>
        <taxon>Kickxellales</taxon>
        <taxon>Kickxellaceae</taxon>
        <taxon>Coemansia</taxon>
    </lineage>
</organism>
<dbReference type="GO" id="GO:0003997">
    <property type="term" value="F:acyl-CoA oxidase activity"/>
    <property type="evidence" value="ECO:0007669"/>
    <property type="project" value="UniProtKB-EC"/>
</dbReference>
<dbReference type="PANTHER" id="PTHR10909">
    <property type="entry name" value="ELECTRON TRANSPORT OXIDOREDUCTASE"/>
    <property type="match status" value="1"/>
</dbReference>
<dbReference type="Proteomes" id="UP001150907">
    <property type="component" value="Unassembled WGS sequence"/>
</dbReference>
<evidence type="ECO:0000256" key="1">
    <source>
        <dbReference type="ARBA" id="ARBA00006288"/>
    </source>
</evidence>
<evidence type="ECO:0000313" key="4">
    <source>
        <dbReference type="EMBL" id="KAJ2000471.1"/>
    </source>
</evidence>
<dbReference type="Pfam" id="PF01756">
    <property type="entry name" value="ACOX"/>
    <property type="match status" value="1"/>
</dbReference>
<evidence type="ECO:0000313" key="5">
    <source>
        <dbReference type="Proteomes" id="UP001150907"/>
    </source>
</evidence>